<dbReference type="RefSeq" id="WP_011884648.1">
    <property type="nucleotide sequence ID" value="NC_023030.2"/>
</dbReference>
<dbReference type="HOGENOM" id="CLU_132825_2_2_14"/>
<dbReference type="AlphaFoldDB" id="A0A0F6CKX0"/>
<organism evidence="4 5">
    <name type="scientific">Mycoplasmoides gallisepticum S6</name>
    <dbReference type="NCBI Taxonomy" id="1006581"/>
    <lineage>
        <taxon>Bacteria</taxon>
        <taxon>Bacillati</taxon>
        <taxon>Mycoplasmatota</taxon>
        <taxon>Mycoplasmoidales</taxon>
        <taxon>Mycoplasmoidaceae</taxon>
        <taxon>Mycoplasmoides</taxon>
    </lineage>
</organism>
<evidence type="ECO:0000256" key="2">
    <source>
        <dbReference type="ARBA" id="ARBA00023186"/>
    </source>
</evidence>
<dbReference type="Gene3D" id="2.30.33.40">
    <property type="entry name" value="GroES chaperonin"/>
    <property type="match status" value="1"/>
</dbReference>
<comment type="similarity">
    <text evidence="1 3">Belongs to the GroES chaperonin family.</text>
</comment>
<dbReference type="eggNOG" id="COG0234">
    <property type="taxonomic scope" value="Bacteria"/>
</dbReference>
<proteinExistence type="inferred from homology"/>
<sequence length="97" mass="10857">MNIKPLHDNVLVEVLAEAKTSKLGIITTIQNPDKATSTKGLVIALGDGMIYAKQQKVDYQIKVNDHVYFKEYSGTEIVVNDKTYKILSYEEIIGVIK</sequence>
<dbReference type="GO" id="GO:0051082">
    <property type="term" value="F:unfolded protein binding"/>
    <property type="evidence" value="ECO:0007669"/>
    <property type="project" value="TreeGrafter"/>
</dbReference>
<evidence type="ECO:0000256" key="1">
    <source>
        <dbReference type="ARBA" id="ARBA00006975"/>
    </source>
</evidence>
<evidence type="ECO:0000313" key="5">
    <source>
        <dbReference type="Proteomes" id="UP000018735"/>
    </source>
</evidence>
<accession>A0A0F6CKX0</accession>
<dbReference type="InterPro" id="IPR020818">
    <property type="entry name" value="Chaperonin_GroES"/>
</dbReference>
<dbReference type="PANTHER" id="PTHR10772:SF63">
    <property type="entry name" value="20 KDA CHAPERONIN, CHLOROPLASTIC"/>
    <property type="match status" value="1"/>
</dbReference>
<evidence type="ECO:0000313" key="4">
    <source>
        <dbReference type="EMBL" id="AHB99742.1"/>
    </source>
</evidence>
<dbReference type="PANTHER" id="PTHR10772">
    <property type="entry name" value="10 KDA HEAT SHOCK PROTEIN"/>
    <property type="match status" value="1"/>
</dbReference>
<dbReference type="GO" id="GO:0051087">
    <property type="term" value="F:protein-folding chaperone binding"/>
    <property type="evidence" value="ECO:0007669"/>
    <property type="project" value="TreeGrafter"/>
</dbReference>
<dbReference type="FunFam" id="2.30.33.40:FF:000001">
    <property type="entry name" value="10 kDa chaperonin"/>
    <property type="match status" value="1"/>
</dbReference>
<dbReference type="GO" id="GO:0046872">
    <property type="term" value="F:metal ion binding"/>
    <property type="evidence" value="ECO:0007669"/>
    <property type="project" value="TreeGrafter"/>
</dbReference>
<name>A0A0F6CKX0_MYCGL</name>
<dbReference type="GO" id="GO:0005524">
    <property type="term" value="F:ATP binding"/>
    <property type="evidence" value="ECO:0007669"/>
    <property type="project" value="InterPro"/>
</dbReference>
<keyword evidence="2 3" id="KW-0143">Chaperone</keyword>
<dbReference type="Pfam" id="PF00166">
    <property type="entry name" value="Cpn10"/>
    <property type="match status" value="1"/>
</dbReference>
<evidence type="ECO:0000256" key="3">
    <source>
        <dbReference type="RuleBase" id="RU000535"/>
    </source>
</evidence>
<dbReference type="PRINTS" id="PR00297">
    <property type="entry name" value="CHAPERONIN10"/>
</dbReference>
<dbReference type="InterPro" id="IPR037124">
    <property type="entry name" value="Chaperonin_GroES_sf"/>
</dbReference>
<dbReference type="SUPFAM" id="SSF50129">
    <property type="entry name" value="GroES-like"/>
    <property type="match status" value="1"/>
</dbReference>
<protein>
    <recommendedName>
        <fullName evidence="3">10 kDa chaperonin</fullName>
    </recommendedName>
</protein>
<dbReference type="GO" id="GO:0044183">
    <property type="term" value="F:protein folding chaperone"/>
    <property type="evidence" value="ECO:0007669"/>
    <property type="project" value="InterPro"/>
</dbReference>
<dbReference type="NCBIfam" id="NF001536">
    <property type="entry name" value="PRK00364.3-2"/>
    <property type="match status" value="1"/>
</dbReference>
<gene>
    <name evidence="4" type="primary">groES</name>
    <name evidence="4" type="ORF">GCW_02715</name>
</gene>
<comment type="subunit">
    <text evidence="3">Heptamer of 7 subunits arranged in a ring.</text>
</comment>
<dbReference type="Proteomes" id="UP000018735">
    <property type="component" value="Chromosome"/>
</dbReference>
<dbReference type="KEGG" id="mgz:GCW_02715"/>
<dbReference type="SMART" id="SM00883">
    <property type="entry name" value="Cpn10"/>
    <property type="match status" value="1"/>
</dbReference>
<reference evidence="4 5" key="1">
    <citation type="journal article" date="2011" name="PLoS ONE">
        <title>Core proteome of the minimal cell: comparative proteomics of three mollicute species.</title>
        <authorList>
            <person name="Fisunov G.Y."/>
            <person name="Alexeev D.G."/>
            <person name="Bazaleev N.A."/>
            <person name="Ladygina V.G."/>
            <person name="Galyamina M.A."/>
            <person name="Kondratov I.G."/>
            <person name="Zhukova N.A."/>
            <person name="Serebryakova M.V."/>
            <person name="Demina I.A."/>
            <person name="Govorun V.M."/>
        </authorList>
    </citation>
    <scope>NUCLEOTIDE SEQUENCE [LARGE SCALE GENOMIC DNA]</scope>
    <source>
        <strain evidence="4 5">S6</strain>
    </source>
</reference>
<dbReference type="EMBL" id="CP006916">
    <property type="protein sequence ID" value="AHB99742.1"/>
    <property type="molecule type" value="Genomic_DNA"/>
</dbReference>
<comment type="function">
    <text evidence="3">Together with the chaperonin GroEL, plays an essential role in assisting protein folding. The GroEL-GroES system forms a nano-cage that allows encapsulation of the non-native substrate proteins and provides a physical environment optimized to promote and accelerate protein folding. GroES binds to the apical surface of the GroEL ring, thereby capping the opening of the GroEL channel.</text>
</comment>
<dbReference type="InterPro" id="IPR011032">
    <property type="entry name" value="GroES-like_sf"/>
</dbReference>
<dbReference type="CDD" id="cd00320">
    <property type="entry name" value="cpn10"/>
    <property type="match status" value="1"/>
</dbReference>